<name>A0A0T6LZS0_WENVI</name>
<dbReference type="EMBL" id="LLZU01000001">
    <property type="protein sequence ID" value="KRV51456.1"/>
    <property type="molecule type" value="Genomic_DNA"/>
</dbReference>
<dbReference type="OrthoDB" id="2356263at2"/>
<keyword evidence="2" id="KW-0805">Transcription regulation</keyword>
<dbReference type="InterPro" id="IPR039538">
    <property type="entry name" value="BetI_C"/>
</dbReference>
<protein>
    <submittedName>
        <fullName evidence="7">TetR family transcriptional regulator</fullName>
    </submittedName>
</protein>
<evidence type="ECO:0000256" key="1">
    <source>
        <dbReference type="ARBA" id="ARBA00022491"/>
    </source>
</evidence>
<evidence type="ECO:0000256" key="5">
    <source>
        <dbReference type="PROSITE-ProRule" id="PRU00335"/>
    </source>
</evidence>
<dbReference type="Pfam" id="PF00440">
    <property type="entry name" value="TetR_N"/>
    <property type="match status" value="1"/>
</dbReference>
<evidence type="ECO:0000256" key="2">
    <source>
        <dbReference type="ARBA" id="ARBA00023015"/>
    </source>
</evidence>
<dbReference type="InterPro" id="IPR050109">
    <property type="entry name" value="HTH-type_TetR-like_transc_reg"/>
</dbReference>
<dbReference type="PANTHER" id="PTHR30055">
    <property type="entry name" value="HTH-TYPE TRANSCRIPTIONAL REGULATOR RUTR"/>
    <property type="match status" value="1"/>
</dbReference>
<keyword evidence="3 5" id="KW-0238">DNA-binding</keyword>
<dbReference type="InterPro" id="IPR009057">
    <property type="entry name" value="Homeodomain-like_sf"/>
</dbReference>
<evidence type="ECO:0000313" key="7">
    <source>
        <dbReference type="EMBL" id="KRV51456.1"/>
    </source>
</evidence>
<feature type="DNA-binding region" description="H-T-H motif" evidence="5">
    <location>
        <begin position="25"/>
        <end position="44"/>
    </location>
</feature>
<dbReference type="GO" id="GO:0000976">
    <property type="term" value="F:transcription cis-regulatory region binding"/>
    <property type="evidence" value="ECO:0007669"/>
    <property type="project" value="TreeGrafter"/>
</dbReference>
<keyword evidence="8" id="KW-1185">Reference proteome</keyword>
<dbReference type="RefSeq" id="WP_018382828.1">
    <property type="nucleotide sequence ID" value="NZ_LLZU01000001.1"/>
</dbReference>
<dbReference type="InterPro" id="IPR001647">
    <property type="entry name" value="HTH_TetR"/>
</dbReference>
<evidence type="ECO:0000259" key="6">
    <source>
        <dbReference type="PROSITE" id="PS50977"/>
    </source>
</evidence>
<dbReference type="Pfam" id="PF13977">
    <property type="entry name" value="TetR_C_6"/>
    <property type="match status" value="1"/>
</dbReference>
<dbReference type="STRING" id="76728.AQ490_01485"/>
<comment type="caution">
    <text evidence="7">The sequence shown here is derived from an EMBL/GenBank/DDBJ whole genome shotgun (WGS) entry which is preliminary data.</text>
</comment>
<organism evidence="7 8">
    <name type="scientific">Wenjunlia vitaminophila</name>
    <name type="common">Streptomyces vitaminophilus</name>
    <dbReference type="NCBI Taxonomy" id="76728"/>
    <lineage>
        <taxon>Bacteria</taxon>
        <taxon>Bacillati</taxon>
        <taxon>Actinomycetota</taxon>
        <taxon>Actinomycetes</taxon>
        <taxon>Kitasatosporales</taxon>
        <taxon>Streptomycetaceae</taxon>
        <taxon>Wenjunlia</taxon>
    </lineage>
</organism>
<dbReference type="SUPFAM" id="SSF46689">
    <property type="entry name" value="Homeodomain-like"/>
    <property type="match status" value="1"/>
</dbReference>
<evidence type="ECO:0000256" key="3">
    <source>
        <dbReference type="ARBA" id="ARBA00023125"/>
    </source>
</evidence>
<reference evidence="7 8" key="1">
    <citation type="submission" date="2015-10" db="EMBL/GenBank/DDBJ databases">
        <title>Draft genome sequence of pyrrolomycin-producing Streptomyces vitaminophilus.</title>
        <authorList>
            <person name="Graham D.E."/>
            <person name="Mahan K.M."/>
            <person name="Klingeman D.M."/>
            <person name="Hettich R.L."/>
            <person name="Parry R.J."/>
        </authorList>
    </citation>
    <scope>NUCLEOTIDE SEQUENCE [LARGE SCALE GENOMIC DNA]</scope>
    <source>
        <strain evidence="7 8">ATCC 31673</strain>
    </source>
</reference>
<dbReference type="Proteomes" id="UP000050867">
    <property type="component" value="Unassembled WGS sequence"/>
</dbReference>
<dbReference type="GO" id="GO:0003700">
    <property type="term" value="F:DNA-binding transcription factor activity"/>
    <property type="evidence" value="ECO:0007669"/>
    <property type="project" value="TreeGrafter"/>
</dbReference>
<proteinExistence type="predicted"/>
<keyword evidence="1" id="KW-0678">Repressor</keyword>
<dbReference type="Gene3D" id="1.10.357.10">
    <property type="entry name" value="Tetracycline Repressor, domain 2"/>
    <property type="match status" value="1"/>
</dbReference>
<dbReference type="PANTHER" id="PTHR30055:SF219">
    <property type="entry name" value="TRANSCRIPTIONAL REGULATORY PROTEIN"/>
    <property type="match status" value="1"/>
</dbReference>
<keyword evidence="4" id="KW-0804">Transcription</keyword>
<dbReference type="PROSITE" id="PS50977">
    <property type="entry name" value="HTH_TETR_2"/>
    <property type="match status" value="1"/>
</dbReference>
<dbReference type="SUPFAM" id="SSF48498">
    <property type="entry name" value="Tetracyclin repressor-like, C-terminal domain"/>
    <property type="match status" value="1"/>
</dbReference>
<evidence type="ECO:0000256" key="4">
    <source>
        <dbReference type="ARBA" id="ARBA00023163"/>
    </source>
</evidence>
<dbReference type="InterPro" id="IPR036271">
    <property type="entry name" value="Tet_transcr_reg_TetR-rel_C_sf"/>
</dbReference>
<sequence>MGNREDLLAGARRCLEEKGWARTTVRDIAAASGGVSMAAIGYHFGSREALLNAALIDAIDEWGTRVGRTLASFGTEGATPAERYEAMWDRIIESFSTHRALWLASIEAVTQAEHSEELRRYLAGGQAQGRRGLAAVLCGVEDDAVGDDTARTLGAVQMALLSGLMTQWLTDADQAPTGADVVAGLRALAGVVGPGRP</sequence>
<gene>
    <name evidence="7" type="ORF">AQ490_01485</name>
</gene>
<feature type="domain" description="HTH tetR-type" evidence="6">
    <location>
        <begin position="1"/>
        <end position="62"/>
    </location>
</feature>
<accession>A0A0T6LZS0</accession>
<dbReference type="AlphaFoldDB" id="A0A0T6LZS0"/>
<dbReference type="eggNOG" id="COG1309">
    <property type="taxonomic scope" value="Bacteria"/>
</dbReference>
<evidence type="ECO:0000313" key="8">
    <source>
        <dbReference type="Proteomes" id="UP000050867"/>
    </source>
</evidence>